<gene>
    <name evidence="9" type="primary">h15-2</name>
</gene>
<dbReference type="SUPFAM" id="SSF49417">
    <property type="entry name" value="p53-like transcription factors"/>
    <property type="match status" value="1"/>
</dbReference>
<evidence type="ECO:0000256" key="6">
    <source>
        <dbReference type="PROSITE-ProRule" id="PRU00201"/>
    </source>
</evidence>
<dbReference type="FunFam" id="2.60.40.820:FF:000008">
    <property type="entry name" value="T-box transcription factor TBX20"/>
    <property type="match status" value="1"/>
</dbReference>
<evidence type="ECO:0000256" key="5">
    <source>
        <dbReference type="ARBA" id="ARBA00023242"/>
    </source>
</evidence>
<dbReference type="InterPro" id="IPR018186">
    <property type="entry name" value="TF_T-box_CS"/>
</dbReference>
<dbReference type="CDD" id="cd20193">
    <property type="entry name" value="T-box_TBX20-like"/>
    <property type="match status" value="1"/>
</dbReference>
<reference evidence="9" key="1">
    <citation type="submission" date="2004-04" db="EMBL/GenBank/DDBJ databases">
        <title>Pattern formation in spider embryo.</title>
        <authorList>
            <person name="Akiyama-Oda Y."/>
            <person name="Oda H."/>
        </authorList>
    </citation>
    <scope>NUCLEOTIDE SEQUENCE</scope>
</reference>
<dbReference type="PROSITE" id="PS50252">
    <property type="entry name" value="TBOX_3"/>
    <property type="match status" value="1"/>
</dbReference>
<accession>Q75N76</accession>
<dbReference type="SMART" id="SM00425">
    <property type="entry name" value="TBOX"/>
    <property type="match status" value="1"/>
</dbReference>
<evidence type="ECO:0000256" key="7">
    <source>
        <dbReference type="SAM" id="MobiDB-lite"/>
    </source>
</evidence>
<dbReference type="OrthoDB" id="6413986at2759"/>
<evidence type="ECO:0000256" key="1">
    <source>
        <dbReference type="ARBA" id="ARBA00004123"/>
    </source>
</evidence>
<dbReference type="GO" id="GO:0005634">
    <property type="term" value="C:nucleus"/>
    <property type="evidence" value="ECO:0007669"/>
    <property type="project" value="UniProtKB-SubCell"/>
</dbReference>
<dbReference type="PANTHER" id="PTHR11267">
    <property type="entry name" value="T-BOX PROTEIN-RELATED"/>
    <property type="match status" value="1"/>
</dbReference>
<dbReference type="InterPro" id="IPR046360">
    <property type="entry name" value="T-box_DNA-bd"/>
</dbReference>
<dbReference type="Gene3D" id="2.60.40.820">
    <property type="entry name" value="Transcription factor, T-box"/>
    <property type="match status" value="1"/>
</dbReference>
<organism evidence="9">
    <name type="scientific">Parasteatoda tepidariorum</name>
    <name type="common">Common house spider</name>
    <name type="synonym">Achaearanea tepidariorum</name>
    <dbReference type="NCBI Taxonomy" id="114398"/>
    <lineage>
        <taxon>Eukaryota</taxon>
        <taxon>Metazoa</taxon>
        <taxon>Ecdysozoa</taxon>
        <taxon>Arthropoda</taxon>
        <taxon>Chelicerata</taxon>
        <taxon>Arachnida</taxon>
        <taxon>Araneae</taxon>
        <taxon>Araneomorphae</taxon>
        <taxon>Entelegynae</taxon>
        <taxon>Araneoidea</taxon>
        <taxon>Theridiidae</taxon>
        <taxon>Parasteatoda</taxon>
    </lineage>
</organism>
<proteinExistence type="evidence at transcript level"/>
<dbReference type="InterPro" id="IPR008967">
    <property type="entry name" value="p53-like_TF_DNA-bd_sf"/>
</dbReference>
<comment type="caution">
    <text evidence="6">Lacks conserved residue(s) required for the propagation of feature annotation.</text>
</comment>
<protein>
    <submittedName>
        <fullName evidence="9">T-box protein H15-2</fullName>
    </submittedName>
</protein>
<evidence type="ECO:0000256" key="4">
    <source>
        <dbReference type="ARBA" id="ARBA00023163"/>
    </source>
</evidence>
<dbReference type="EMBL" id="AB177875">
    <property type="protein sequence ID" value="BAD16721.1"/>
    <property type="molecule type" value="mRNA"/>
</dbReference>
<dbReference type="PROSITE" id="PS01283">
    <property type="entry name" value="TBOX_1"/>
    <property type="match status" value="1"/>
</dbReference>
<dbReference type="InterPro" id="IPR036960">
    <property type="entry name" value="T-box_sf"/>
</dbReference>
<feature type="compositionally biased region" description="Acidic residues" evidence="7">
    <location>
        <begin position="85"/>
        <end position="99"/>
    </location>
</feature>
<evidence type="ECO:0000256" key="3">
    <source>
        <dbReference type="ARBA" id="ARBA00023125"/>
    </source>
</evidence>
<name>Q75N76_PARTP</name>
<keyword evidence="4" id="KW-0804">Transcription</keyword>
<feature type="domain" description="T-box" evidence="8">
    <location>
        <begin position="146"/>
        <end position="333"/>
    </location>
</feature>
<dbReference type="GO" id="GO:0000785">
    <property type="term" value="C:chromatin"/>
    <property type="evidence" value="ECO:0007669"/>
    <property type="project" value="TreeGrafter"/>
</dbReference>
<keyword evidence="2" id="KW-0805">Transcription regulation</keyword>
<evidence type="ECO:0000256" key="2">
    <source>
        <dbReference type="ARBA" id="ARBA00023015"/>
    </source>
</evidence>
<dbReference type="GO" id="GO:0000978">
    <property type="term" value="F:RNA polymerase II cis-regulatory region sequence-specific DNA binding"/>
    <property type="evidence" value="ECO:0007669"/>
    <property type="project" value="InterPro"/>
</dbReference>
<evidence type="ECO:0000313" key="9">
    <source>
        <dbReference type="EMBL" id="BAD16721.1"/>
    </source>
</evidence>
<dbReference type="PRINTS" id="PR00937">
    <property type="entry name" value="TBOX"/>
</dbReference>
<keyword evidence="5 6" id="KW-0539">Nucleus</keyword>
<dbReference type="InterPro" id="IPR001699">
    <property type="entry name" value="TF_T-box"/>
</dbReference>
<sequence>MLLVGTENSTQMQETALPHGKNIAATDFSIAAIMARGGAAAAAKDKISEGDALSFAASDSESSGTWDRIGGGQKRDRSTPASSVPEEDEDVEEGSDVNEEDVRPKKPQQQVKRRSSPESSASANPYAETLKGRCNCEDLLRVECILENKDLWEKFNELGTEMIITKTGRRMFPTLRVSFSGVEFLEHQRYSVLMDIVPVDQKRYRYAYHRSSWLVAGKANPPSPARLYTHPDSPFTADQLRKQVVSFEKVKLTNNEMDKQGHIVLNSMHKYQPRIHLVRRKQGGSSVITDLETEECRTYVFPETVFTAVTAYQNQLITKLKIDSNPFAKGFRDSSRLTEFDRDTMEALIGDPSYLHSPFRALLEHPDREDLQAALARENLLGLRAPLLPWKPAGALPSFTDTYGMLANLPAMYAMNPAQRAMWAQWGPAGLSQHLGLLCAANAATAAQSCGVLRPTLSPSSTDTAYGHLHRYMPYFYNAKKDSDKDSSTSHTLTGEGVSYFECSYWCFHSRLLKKNSFLPLCTEIYLHTILKWFFLYIFSNPQTPVSEPPSMRLLN</sequence>
<dbReference type="GO" id="GO:0007507">
    <property type="term" value="P:heart development"/>
    <property type="evidence" value="ECO:0007669"/>
    <property type="project" value="TreeGrafter"/>
</dbReference>
<comment type="subcellular location">
    <subcellularLocation>
        <location evidence="1 6">Nucleus</location>
    </subcellularLocation>
</comment>
<dbReference type="AlphaFoldDB" id="Q75N76"/>
<dbReference type="PANTHER" id="PTHR11267:SF190">
    <property type="entry name" value="T-BOX TRANSCRIPTION FACTOR TBX20"/>
    <property type="match status" value="1"/>
</dbReference>
<feature type="region of interest" description="Disordered" evidence="7">
    <location>
        <begin position="53"/>
        <end position="124"/>
    </location>
</feature>
<dbReference type="GO" id="GO:0045893">
    <property type="term" value="P:positive regulation of DNA-templated transcription"/>
    <property type="evidence" value="ECO:0007669"/>
    <property type="project" value="InterPro"/>
</dbReference>
<keyword evidence="3 6" id="KW-0238">DNA-binding</keyword>
<dbReference type="Pfam" id="PF00907">
    <property type="entry name" value="T-box"/>
    <property type="match status" value="1"/>
</dbReference>
<dbReference type="GO" id="GO:0001708">
    <property type="term" value="P:cell fate specification"/>
    <property type="evidence" value="ECO:0007669"/>
    <property type="project" value="TreeGrafter"/>
</dbReference>
<dbReference type="GO" id="GO:0000981">
    <property type="term" value="F:DNA-binding transcription factor activity, RNA polymerase II-specific"/>
    <property type="evidence" value="ECO:0007669"/>
    <property type="project" value="TreeGrafter"/>
</dbReference>
<evidence type="ECO:0000259" key="8">
    <source>
        <dbReference type="PROSITE" id="PS50252"/>
    </source>
</evidence>